<keyword evidence="2" id="KW-1185">Reference proteome</keyword>
<proteinExistence type="predicted"/>
<organism evidence="1 2">
    <name type="scientific">Neophaeococcomyces mojaviensis</name>
    <dbReference type="NCBI Taxonomy" id="3383035"/>
    <lineage>
        <taxon>Eukaryota</taxon>
        <taxon>Fungi</taxon>
        <taxon>Dikarya</taxon>
        <taxon>Ascomycota</taxon>
        <taxon>Pezizomycotina</taxon>
        <taxon>Eurotiomycetes</taxon>
        <taxon>Chaetothyriomycetidae</taxon>
        <taxon>Chaetothyriales</taxon>
        <taxon>Chaetothyriales incertae sedis</taxon>
        <taxon>Neophaeococcomyces</taxon>
    </lineage>
</organism>
<evidence type="ECO:0000313" key="2">
    <source>
        <dbReference type="Proteomes" id="UP001172386"/>
    </source>
</evidence>
<protein>
    <submittedName>
        <fullName evidence="1">Uncharacterized protein</fullName>
    </submittedName>
</protein>
<dbReference type="EMBL" id="JAPDRQ010000079">
    <property type="protein sequence ID" value="KAJ9656361.1"/>
    <property type="molecule type" value="Genomic_DNA"/>
</dbReference>
<name>A0ACC3A7C6_9EURO</name>
<comment type="caution">
    <text evidence="1">The sequence shown here is derived from an EMBL/GenBank/DDBJ whole genome shotgun (WGS) entry which is preliminary data.</text>
</comment>
<evidence type="ECO:0000313" key="1">
    <source>
        <dbReference type="EMBL" id="KAJ9656361.1"/>
    </source>
</evidence>
<accession>A0ACC3A7C6</accession>
<dbReference type="Proteomes" id="UP001172386">
    <property type="component" value="Unassembled WGS sequence"/>
</dbReference>
<sequence>MAIAIIGLSHAAPAPDRIMNRAPFPSPTGIPKASSAEDTLTKLAIAAMGSEDGYSRDKFPHWITQSGTCNTREVVLKRDGTNVVQSAQCEATSGTWKSPYDSKTWTDAEDIQIDHMVPLANAWRSGASRWTTDQRRDFANDLVRPQLWAVTGSVNGNKSDSSPDEWKPPLSSFHCTYAEAWVAVKGYYNLTITSAEKGALSDMLATC</sequence>
<gene>
    <name evidence="1" type="ORF">H2198_005044</name>
</gene>
<reference evidence="1" key="1">
    <citation type="submission" date="2022-10" db="EMBL/GenBank/DDBJ databases">
        <title>Culturing micro-colonial fungi from biological soil crusts in the Mojave desert and describing Neophaeococcomyces mojavensis, and introducing the new genera and species Taxawa tesnikishii.</title>
        <authorList>
            <person name="Kurbessoian T."/>
            <person name="Stajich J.E."/>
        </authorList>
    </citation>
    <scope>NUCLEOTIDE SEQUENCE</scope>
    <source>
        <strain evidence="1">JES_112</strain>
    </source>
</reference>